<reference evidence="1 2" key="1">
    <citation type="journal article" date="2020" name="Nature">
        <title>Six reference-quality genomes reveal evolution of bat adaptations.</title>
        <authorList>
            <person name="Jebb D."/>
            <person name="Huang Z."/>
            <person name="Pippel M."/>
            <person name="Hughes G.M."/>
            <person name="Lavrichenko K."/>
            <person name="Devanna P."/>
            <person name="Winkler S."/>
            <person name="Jermiin L.S."/>
            <person name="Skirmuntt E.C."/>
            <person name="Katzourakis A."/>
            <person name="Burkitt-Gray L."/>
            <person name="Ray D.A."/>
            <person name="Sullivan K.A.M."/>
            <person name="Roscito J.G."/>
            <person name="Kirilenko B.M."/>
            <person name="Davalos L.M."/>
            <person name="Corthals A.P."/>
            <person name="Power M.L."/>
            <person name="Jones G."/>
            <person name="Ransome R.D."/>
            <person name="Dechmann D.K.N."/>
            <person name="Locatelli A.G."/>
            <person name="Puechmaille S.J."/>
            <person name="Fedrigo O."/>
            <person name="Jarvis E.D."/>
            <person name="Hiller M."/>
            <person name="Vernes S.C."/>
            <person name="Myers E.W."/>
            <person name="Teeling E.C."/>
        </authorList>
    </citation>
    <scope>NUCLEOTIDE SEQUENCE [LARGE SCALE GENOMIC DNA]</scope>
    <source>
        <strain evidence="1">MRouAeg1</strain>
        <tissue evidence="1">Muscle</tissue>
    </source>
</reference>
<dbReference type="Proteomes" id="UP000593571">
    <property type="component" value="Unassembled WGS sequence"/>
</dbReference>
<protein>
    <submittedName>
        <fullName evidence="1">Uncharacterized protein</fullName>
    </submittedName>
</protein>
<gene>
    <name evidence="1" type="ORF">HJG63_008690</name>
</gene>
<name>A0A7J8DI34_ROUAE</name>
<dbReference type="AlphaFoldDB" id="A0A7J8DI34"/>
<comment type="caution">
    <text evidence="1">The sequence shown here is derived from an EMBL/GenBank/DDBJ whole genome shotgun (WGS) entry which is preliminary data.</text>
</comment>
<sequence>MSWFSHFSLAFNPINSDFSLRTPVISTSLNLIDLFGVSFHCTSEQHVMLLFTLSLKPSLTMAAFLTSTSAPCRRSSGRLDHSSLLYPPFLWSHMHVHIFNSRPLVVNFSHLYIQVKVIKCLLNSTNRMSPK</sequence>
<evidence type="ECO:0000313" key="1">
    <source>
        <dbReference type="EMBL" id="KAF6422904.1"/>
    </source>
</evidence>
<evidence type="ECO:0000313" key="2">
    <source>
        <dbReference type="Proteomes" id="UP000593571"/>
    </source>
</evidence>
<organism evidence="1 2">
    <name type="scientific">Rousettus aegyptiacus</name>
    <name type="common">Egyptian fruit bat</name>
    <name type="synonym">Pteropus aegyptiacus</name>
    <dbReference type="NCBI Taxonomy" id="9407"/>
    <lineage>
        <taxon>Eukaryota</taxon>
        <taxon>Metazoa</taxon>
        <taxon>Chordata</taxon>
        <taxon>Craniata</taxon>
        <taxon>Vertebrata</taxon>
        <taxon>Euteleostomi</taxon>
        <taxon>Mammalia</taxon>
        <taxon>Eutheria</taxon>
        <taxon>Laurasiatheria</taxon>
        <taxon>Chiroptera</taxon>
        <taxon>Yinpterochiroptera</taxon>
        <taxon>Pteropodoidea</taxon>
        <taxon>Pteropodidae</taxon>
        <taxon>Rousettinae</taxon>
        <taxon>Rousettus</taxon>
    </lineage>
</organism>
<proteinExistence type="predicted"/>
<keyword evidence="2" id="KW-1185">Reference proteome</keyword>
<dbReference type="EMBL" id="JACASE010000012">
    <property type="protein sequence ID" value="KAF6422904.1"/>
    <property type="molecule type" value="Genomic_DNA"/>
</dbReference>
<accession>A0A7J8DI34</accession>